<dbReference type="Proteomes" id="UP000516437">
    <property type="component" value="Chromosome 2"/>
</dbReference>
<reference evidence="1 2" key="1">
    <citation type="journal article" date="2019" name="Plant Biotechnol. J.">
        <title>The red bayberry genome and genetic basis of sex determination.</title>
        <authorList>
            <person name="Jia H.M."/>
            <person name="Jia H.J."/>
            <person name="Cai Q.L."/>
            <person name="Wang Y."/>
            <person name="Zhao H.B."/>
            <person name="Yang W.F."/>
            <person name="Wang G.Y."/>
            <person name="Li Y.H."/>
            <person name="Zhan D.L."/>
            <person name="Shen Y.T."/>
            <person name="Niu Q.F."/>
            <person name="Chang L."/>
            <person name="Qiu J."/>
            <person name="Zhao L."/>
            <person name="Xie H.B."/>
            <person name="Fu W.Y."/>
            <person name="Jin J."/>
            <person name="Li X.W."/>
            <person name="Jiao Y."/>
            <person name="Zhou C.C."/>
            <person name="Tu T."/>
            <person name="Chai C.Y."/>
            <person name="Gao J.L."/>
            <person name="Fan L.J."/>
            <person name="van de Weg E."/>
            <person name="Wang J.Y."/>
            <person name="Gao Z.S."/>
        </authorList>
    </citation>
    <scope>NUCLEOTIDE SEQUENCE [LARGE SCALE GENOMIC DNA]</scope>
    <source>
        <tissue evidence="1">Leaves</tissue>
    </source>
</reference>
<dbReference type="PANTHER" id="PTHR31300:SF3">
    <property type="entry name" value="GB|AAD30234.1"/>
    <property type="match status" value="1"/>
</dbReference>
<dbReference type="EMBL" id="RXIC02000020">
    <property type="protein sequence ID" value="KAB1222429.1"/>
    <property type="molecule type" value="Genomic_DNA"/>
</dbReference>
<keyword evidence="2" id="KW-1185">Reference proteome</keyword>
<name>A0A6A1WB00_9ROSI</name>
<evidence type="ECO:0000313" key="1">
    <source>
        <dbReference type="EMBL" id="KAB1222429.1"/>
    </source>
</evidence>
<gene>
    <name evidence="1" type="ORF">CJ030_MR2G028757</name>
</gene>
<dbReference type="PANTHER" id="PTHR31300">
    <property type="entry name" value="LIPASE"/>
    <property type="match status" value="1"/>
</dbReference>
<dbReference type="AlphaFoldDB" id="A0A6A1WB00"/>
<dbReference type="OrthoDB" id="1844642at2759"/>
<proteinExistence type="predicted"/>
<dbReference type="Pfam" id="PF04788">
    <property type="entry name" value="DUF620"/>
    <property type="match status" value="1"/>
</dbReference>
<dbReference type="InterPro" id="IPR006873">
    <property type="entry name" value="DUF620"/>
</dbReference>
<protein>
    <submittedName>
        <fullName evidence="1">Fatty acyl-CoA reductase 2</fullName>
    </submittedName>
</protein>
<accession>A0A6A1WB00</accession>
<sequence>MSNGLFEAFIEFCASPIPSWATRQVMERPFSIGDSIVGEIYGISSRSVPTLDIEGEIQLASDIRKASEVTLVAQKMKELGLERHIGGNDVDKLREEIPVVIVSPSVIESTYKEPFPGWMEGNKMELSHYVSVNRTIDGVMIAHDGQSSVTITRFGDNLKSGPAITRMEETWAIDDLAFNVPGLSIDCFIPPEEVQREYPEEELVWRSPLDR</sequence>
<comment type="caution">
    <text evidence="1">The sequence shown here is derived from an EMBL/GenBank/DDBJ whole genome shotgun (WGS) entry which is preliminary data.</text>
</comment>
<organism evidence="1 2">
    <name type="scientific">Morella rubra</name>
    <name type="common">Chinese bayberry</name>
    <dbReference type="NCBI Taxonomy" id="262757"/>
    <lineage>
        <taxon>Eukaryota</taxon>
        <taxon>Viridiplantae</taxon>
        <taxon>Streptophyta</taxon>
        <taxon>Embryophyta</taxon>
        <taxon>Tracheophyta</taxon>
        <taxon>Spermatophyta</taxon>
        <taxon>Magnoliopsida</taxon>
        <taxon>eudicotyledons</taxon>
        <taxon>Gunneridae</taxon>
        <taxon>Pentapetalae</taxon>
        <taxon>rosids</taxon>
        <taxon>fabids</taxon>
        <taxon>Fagales</taxon>
        <taxon>Myricaceae</taxon>
        <taxon>Morella</taxon>
    </lineage>
</organism>
<evidence type="ECO:0000313" key="2">
    <source>
        <dbReference type="Proteomes" id="UP000516437"/>
    </source>
</evidence>